<dbReference type="InterPro" id="IPR001525">
    <property type="entry name" value="C5_MeTfrase"/>
</dbReference>
<dbReference type="PANTHER" id="PTHR46098">
    <property type="entry name" value="TRNA (CYTOSINE(38)-C(5))-METHYLTRANSFERASE"/>
    <property type="match status" value="1"/>
</dbReference>
<dbReference type="GO" id="GO:0009307">
    <property type="term" value="P:DNA restriction-modification system"/>
    <property type="evidence" value="ECO:0007669"/>
    <property type="project" value="UniProtKB-KW"/>
</dbReference>
<dbReference type="PANTHER" id="PTHR46098:SF1">
    <property type="entry name" value="TRNA (CYTOSINE(38)-C(5))-METHYLTRANSFERASE"/>
    <property type="match status" value="1"/>
</dbReference>
<gene>
    <name evidence="8" type="primary">dcm</name>
    <name evidence="8" type="ORF">GFU50_14735</name>
</gene>
<dbReference type="PROSITE" id="PS00094">
    <property type="entry name" value="C5_MTASE_1"/>
    <property type="match status" value="1"/>
</dbReference>
<evidence type="ECO:0000313" key="8">
    <source>
        <dbReference type="EMBL" id="QGN30698.1"/>
    </source>
</evidence>
<dbReference type="Gene3D" id="3.90.120.10">
    <property type="entry name" value="DNA Methylase, subunit A, domain 2"/>
    <property type="match status" value="1"/>
</dbReference>
<dbReference type="InterPro" id="IPR029063">
    <property type="entry name" value="SAM-dependent_MTases_sf"/>
</dbReference>
<dbReference type="NCBIfam" id="TIGR00675">
    <property type="entry name" value="dcm"/>
    <property type="match status" value="1"/>
</dbReference>
<protein>
    <recommendedName>
        <fullName evidence="7">Cytosine-specific methyltransferase</fullName>
        <ecNumber evidence="7">2.1.1.37</ecNumber>
    </recommendedName>
</protein>
<evidence type="ECO:0000256" key="6">
    <source>
        <dbReference type="RuleBase" id="RU000416"/>
    </source>
</evidence>
<dbReference type="GO" id="GO:0032259">
    <property type="term" value="P:methylation"/>
    <property type="evidence" value="ECO:0007669"/>
    <property type="project" value="UniProtKB-KW"/>
</dbReference>
<keyword evidence="2 5" id="KW-0808">Transferase</keyword>
<dbReference type="Gene3D" id="3.40.50.150">
    <property type="entry name" value="Vaccinia Virus protein VP39"/>
    <property type="match status" value="1"/>
</dbReference>
<comment type="similarity">
    <text evidence="5 6">Belongs to the class I-like SAM-binding methyltransferase superfamily. C5-methyltransferase family.</text>
</comment>
<organism evidence="8 9">
    <name type="scientific">Enterococcus casseliflavus</name>
    <name type="common">Enterococcus flavescens</name>
    <dbReference type="NCBI Taxonomy" id="37734"/>
    <lineage>
        <taxon>Bacteria</taxon>
        <taxon>Bacillati</taxon>
        <taxon>Bacillota</taxon>
        <taxon>Bacilli</taxon>
        <taxon>Lactobacillales</taxon>
        <taxon>Enterococcaceae</taxon>
        <taxon>Enterococcus</taxon>
    </lineage>
</organism>
<dbReference type="EC" id="2.1.1.37" evidence="7"/>
<keyword evidence="4" id="KW-0680">Restriction system</keyword>
<evidence type="ECO:0000256" key="7">
    <source>
        <dbReference type="RuleBase" id="RU000417"/>
    </source>
</evidence>
<evidence type="ECO:0000313" key="9">
    <source>
        <dbReference type="Proteomes" id="UP000422837"/>
    </source>
</evidence>
<dbReference type="EMBL" id="CP046123">
    <property type="protein sequence ID" value="QGN30698.1"/>
    <property type="molecule type" value="Genomic_DNA"/>
</dbReference>
<reference evidence="8 9" key="1">
    <citation type="submission" date="2019-11" db="EMBL/GenBank/DDBJ databases">
        <title>Detection and genome characteristic of a blood enterococcus casselifavus isolate from Zhengzhou,china.</title>
        <authorList>
            <person name="Wen P."/>
        </authorList>
    </citation>
    <scope>NUCLEOTIDE SEQUENCE [LARGE SCALE GENOMIC DNA]</scope>
    <source>
        <strain evidence="8 9">EC291</strain>
    </source>
</reference>
<comment type="catalytic activity">
    <reaction evidence="7">
        <text>a 2'-deoxycytidine in DNA + S-adenosyl-L-methionine = a 5-methyl-2'-deoxycytidine in DNA + S-adenosyl-L-homocysteine + H(+)</text>
        <dbReference type="Rhea" id="RHEA:13681"/>
        <dbReference type="Rhea" id="RHEA-COMP:11369"/>
        <dbReference type="Rhea" id="RHEA-COMP:11370"/>
        <dbReference type="ChEBI" id="CHEBI:15378"/>
        <dbReference type="ChEBI" id="CHEBI:57856"/>
        <dbReference type="ChEBI" id="CHEBI:59789"/>
        <dbReference type="ChEBI" id="CHEBI:85452"/>
        <dbReference type="ChEBI" id="CHEBI:85454"/>
        <dbReference type="EC" id="2.1.1.37"/>
    </reaction>
</comment>
<dbReference type="InterPro" id="IPR018117">
    <property type="entry name" value="C5_DNA_meth_AS"/>
</dbReference>
<evidence type="ECO:0000256" key="3">
    <source>
        <dbReference type="ARBA" id="ARBA00022691"/>
    </source>
</evidence>
<dbReference type="AlphaFoldDB" id="A0ABD6Z6U7"/>
<evidence type="ECO:0000256" key="5">
    <source>
        <dbReference type="PROSITE-ProRule" id="PRU01016"/>
    </source>
</evidence>
<dbReference type="Pfam" id="PF00145">
    <property type="entry name" value="DNA_methylase"/>
    <property type="match status" value="1"/>
</dbReference>
<accession>A0ABD6Z6U7</accession>
<dbReference type="PRINTS" id="PR00105">
    <property type="entry name" value="C5METTRFRASE"/>
</dbReference>
<dbReference type="SUPFAM" id="SSF53335">
    <property type="entry name" value="S-adenosyl-L-methionine-dependent methyltransferases"/>
    <property type="match status" value="1"/>
</dbReference>
<dbReference type="Proteomes" id="UP000422837">
    <property type="component" value="Chromosome"/>
</dbReference>
<dbReference type="PROSITE" id="PS51679">
    <property type="entry name" value="SAM_MT_C5"/>
    <property type="match status" value="1"/>
</dbReference>
<proteinExistence type="inferred from homology"/>
<evidence type="ECO:0000256" key="4">
    <source>
        <dbReference type="ARBA" id="ARBA00022747"/>
    </source>
</evidence>
<dbReference type="GO" id="GO:0003886">
    <property type="term" value="F:DNA (cytosine-5-)-methyltransferase activity"/>
    <property type="evidence" value="ECO:0007669"/>
    <property type="project" value="UniProtKB-EC"/>
</dbReference>
<feature type="active site" evidence="5">
    <location>
        <position position="91"/>
    </location>
</feature>
<dbReference type="InterPro" id="IPR050750">
    <property type="entry name" value="C5-MTase"/>
</dbReference>
<evidence type="ECO:0000256" key="1">
    <source>
        <dbReference type="ARBA" id="ARBA00022603"/>
    </source>
</evidence>
<name>A0ABD6Z6U7_ENTCA</name>
<evidence type="ECO:0000256" key="2">
    <source>
        <dbReference type="ARBA" id="ARBA00022679"/>
    </source>
</evidence>
<keyword evidence="1 5" id="KW-0489">Methyltransferase</keyword>
<keyword evidence="3 5" id="KW-0949">S-adenosyl-L-methionine</keyword>
<sequence>MDTSYWGVFFIYKEMIRITNLTLGSLFDGIGVFPLAAQKQGITLSWASEIEKAPIRITKKQFPHTIHLGDLTKLHGGKIPPVDIVTFGSPCQNLSTIGNREGLAGKKSNLFYEAIRIIEEMRDATNGKYPTLAIWENVMGAFSSNDRMDFKAVLEAFVQTEVPIPPSRQWANAGMVRGRNVDVCWRVLDSQYWGVPQRRRRIFLVADFRDFRAREILFDTQGMQSHLETCDQNRLSSPKDNRSLTTKAGRQLFLYPFQERRMRTYAKEKNTKGFVSSFGQSTDPFPTLLAGTVDTFAYWQEGFETEGFVRKLIPLECERIMGLPENWTQYGFDNQLISDSARYKALGNSIVVPCAEFILSNVAKVYGKGESYG</sequence>